<dbReference type="InterPro" id="IPR051932">
    <property type="entry name" value="Bact_StressResp_Reg"/>
</dbReference>
<comment type="caution">
    <text evidence="2">The sequence shown here is derived from an EMBL/GenBank/DDBJ whole genome shotgun (WGS) entry which is preliminary data.</text>
</comment>
<protein>
    <submittedName>
        <fullName evidence="2">STAS domain-containing protein</fullName>
    </submittedName>
</protein>
<name>A0ABU7KFT6_9ACTN</name>
<gene>
    <name evidence="2" type="ORF">Q8791_28030</name>
</gene>
<evidence type="ECO:0000313" key="2">
    <source>
        <dbReference type="EMBL" id="MEE2041078.1"/>
    </source>
</evidence>
<dbReference type="PANTHER" id="PTHR33745:SF1">
    <property type="entry name" value="RSBT ANTAGONIST PROTEIN RSBS"/>
    <property type="match status" value="1"/>
</dbReference>
<dbReference type="EMBL" id="JAUZMY010000040">
    <property type="protein sequence ID" value="MEE2041078.1"/>
    <property type="molecule type" value="Genomic_DNA"/>
</dbReference>
<dbReference type="InterPro" id="IPR002645">
    <property type="entry name" value="STAS_dom"/>
</dbReference>
<dbReference type="InterPro" id="IPR036513">
    <property type="entry name" value="STAS_dom_sf"/>
</dbReference>
<dbReference type="SUPFAM" id="SSF52091">
    <property type="entry name" value="SpoIIaa-like"/>
    <property type="match status" value="1"/>
</dbReference>
<organism evidence="2 3">
    <name type="scientific">Nocardiopsis codii</name>
    <dbReference type="NCBI Taxonomy" id="3065942"/>
    <lineage>
        <taxon>Bacteria</taxon>
        <taxon>Bacillati</taxon>
        <taxon>Actinomycetota</taxon>
        <taxon>Actinomycetes</taxon>
        <taxon>Streptosporangiales</taxon>
        <taxon>Nocardiopsidaceae</taxon>
        <taxon>Nocardiopsis</taxon>
    </lineage>
</organism>
<proteinExistence type="predicted"/>
<dbReference type="Pfam" id="PF01740">
    <property type="entry name" value="STAS"/>
    <property type="match status" value="1"/>
</dbReference>
<dbReference type="Gene3D" id="3.30.750.24">
    <property type="entry name" value="STAS domain"/>
    <property type="match status" value="1"/>
</dbReference>
<reference evidence="2 3" key="1">
    <citation type="submission" date="2023-08" db="EMBL/GenBank/DDBJ databases">
        <authorList>
            <person name="Girao M."/>
            <person name="Carvalho M.F."/>
        </authorList>
    </citation>
    <scope>NUCLEOTIDE SEQUENCE [LARGE SCALE GENOMIC DNA]</scope>
    <source>
        <strain evidence="2 3">CT-R113</strain>
    </source>
</reference>
<evidence type="ECO:0000313" key="3">
    <source>
        <dbReference type="Proteomes" id="UP001356095"/>
    </source>
</evidence>
<evidence type="ECO:0000259" key="1">
    <source>
        <dbReference type="PROSITE" id="PS50801"/>
    </source>
</evidence>
<dbReference type="Proteomes" id="UP001356095">
    <property type="component" value="Unassembled WGS sequence"/>
</dbReference>
<dbReference type="PROSITE" id="PS50801">
    <property type="entry name" value="STAS"/>
    <property type="match status" value="1"/>
</dbReference>
<dbReference type="RefSeq" id="WP_330094837.1">
    <property type="nucleotide sequence ID" value="NZ_JAUZMY010000040.1"/>
</dbReference>
<dbReference type="CDD" id="cd07041">
    <property type="entry name" value="STAS_RsbR_RsbS_like"/>
    <property type="match status" value="1"/>
</dbReference>
<accession>A0ABU7KFT6</accession>
<sequence>MTGTSPIPVIDLGGLLLISVRGELEDDEAVVLQTDVTDAVARTGSRGLIIDISALDVVDSFLARVLAEVALASRLLAARTVLVGMRPAVAITLVELGLALEGMTTARTVVDAAAGFGVTLTAADAAEQGSP</sequence>
<keyword evidence="3" id="KW-1185">Reference proteome</keyword>
<dbReference type="PANTHER" id="PTHR33745">
    <property type="entry name" value="RSBT ANTAGONIST PROTEIN RSBS-RELATED"/>
    <property type="match status" value="1"/>
</dbReference>
<feature type="domain" description="STAS" evidence="1">
    <location>
        <begin position="5"/>
        <end position="116"/>
    </location>
</feature>